<keyword evidence="3" id="KW-1185">Reference proteome</keyword>
<dbReference type="PANTHER" id="PTHR31902:SF14">
    <property type="entry name" value="ACTIN PATCHES DISTAL PROTEIN 1"/>
    <property type="match status" value="1"/>
</dbReference>
<reference evidence="2 3" key="1">
    <citation type="journal article" date="2011" name="Science">
        <title>The Selaginella genome identifies genetic changes associated with the evolution of vascular plants.</title>
        <authorList>
            <person name="Banks J.A."/>
            <person name="Nishiyama T."/>
            <person name="Hasebe M."/>
            <person name="Bowman J.L."/>
            <person name="Gribskov M."/>
            <person name="dePamphilis C."/>
            <person name="Albert V.A."/>
            <person name="Aono N."/>
            <person name="Aoyama T."/>
            <person name="Ambrose B.A."/>
            <person name="Ashton N.W."/>
            <person name="Axtell M.J."/>
            <person name="Barker E."/>
            <person name="Barker M.S."/>
            <person name="Bennetzen J.L."/>
            <person name="Bonawitz N.D."/>
            <person name="Chapple C."/>
            <person name="Cheng C."/>
            <person name="Correa L.G."/>
            <person name="Dacre M."/>
            <person name="DeBarry J."/>
            <person name="Dreyer I."/>
            <person name="Elias M."/>
            <person name="Engstrom E.M."/>
            <person name="Estelle M."/>
            <person name="Feng L."/>
            <person name="Finet C."/>
            <person name="Floyd S.K."/>
            <person name="Frommer W.B."/>
            <person name="Fujita T."/>
            <person name="Gramzow L."/>
            <person name="Gutensohn M."/>
            <person name="Harholt J."/>
            <person name="Hattori M."/>
            <person name="Heyl A."/>
            <person name="Hirai T."/>
            <person name="Hiwatashi Y."/>
            <person name="Ishikawa M."/>
            <person name="Iwata M."/>
            <person name="Karol K.G."/>
            <person name="Koehler B."/>
            <person name="Kolukisaoglu U."/>
            <person name="Kubo M."/>
            <person name="Kurata T."/>
            <person name="Lalonde S."/>
            <person name="Li K."/>
            <person name="Li Y."/>
            <person name="Litt A."/>
            <person name="Lyons E."/>
            <person name="Manning G."/>
            <person name="Maruyama T."/>
            <person name="Michael T.P."/>
            <person name="Mikami K."/>
            <person name="Miyazaki S."/>
            <person name="Morinaga S."/>
            <person name="Murata T."/>
            <person name="Mueller-Roeber B."/>
            <person name="Nelson D.R."/>
            <person name="Obara M."/>
            <person name="Oguri Y."/>
            <person name="Olmstead R.G."/>
            <person name="Onodera N."/>
            <person name="Petersen B.L."/>
            <person name="Pils B."/>
            <person name="Prigge M."/>
            <person name="Rensing S.A."/>
            <person name="Riano-Pachon D.M."/>
            <person name="Roberts A.W."/>
            <person name="Sato Y."/>
            <person name="Scheller H.V."/>
            <person name="Schulz B."/>
            <person name="Schulz C."/>
            <person name="Shakirov E.V."/>
            <person name="Shibagaki N."/>
            <person name="Shinohara N."/>
            <person name="Shippen D.E."/>
            <person name="Soerensen I."/>
            <person name="Sotooka R."/>
            <person name="Sugimoto N."/>
            <person name="Sugita M."/>
            <person name="Sumikawa N."/>
            <person name="Tanurdzic M."/>
            <person name="Theissen G."/>
            <person name="Ulvskov P."/>
            <person name="Wakazuki S."/>
            <person name="Weng J.K."/>
            <person name="Willats W.W."/>
            <person name="Wipf D."/>
            <person name="Wolf P.G."/>
            <person name="Yang L."/>
            <person name="Zimmer A.D."/>
            <person name="Zhu Q."/>
            <person name="Mitros T."/>
            <person name="Hellsten U."/>
            <person name="Loque D."/>
            <person name="Otillar R."/>
            <person name="Salamov A."/>
            <person name="Schmutz J."/>
            <person name="Shapiro H."/>
            <person name="Lindquist E."/>
            <person name="Lucas S."/>
            <person name="Rokhsar D."/>
            <person name="Grigoriev I.V."/>
        </authorList>
    </citation>
    <scope>NUCLEOTIDE SEQUENCE [LARGE SCALE GENOMIC DNA]</scope>
</reference>
<dbReference type="Gramene" id="EFJ32269">
    <property type="protein sequence ID" value="EFJ32269"/>
    <property type="gene ID" value="SELMODRAFT_64765"/>
</dbReference>
<evidence type="ECO:0000313" key="2">
    <source>
        <dbReference type="EMBL" id="EFJ32269.1"/>
    </source>
</evidence>
<dbReference type="PANTHER" id="PTHR31902">
    <property type="entry name" value="ACTIN PATCHES DISTAL PROTEIN 1"/>
    <property type="match status" value="1"/>
</dbReference>
<dbReference type="STRING" id="88036.D8R672"/>
<dbReference type="Proteomes" id="UP000001514">
    <property type="component" value="Unassembled WGS sequence"/>
</dbReference>
<name>D8R672_SELML</name>
<dbReference type="HOGENOM" id="CLU_073732_0_0_1"/>
<feature type="non-terminal residue" evidence="2">
    <location>
        <position position="249"/>
    </location>
</feature>
<dbReference type="OrthoDB" id="10253744at2759"/>
<gene>
    <name evidence="2" type="ORF">SELMODRAFT_64765</name>
</gene>
<dbReference type="InParanoid" id="D8R672"/>
<dbReference type="Pfam" id="PF06999">
    <property type="entry name" value="Suc_Fer-like"/>
    <property type="match status" value="1"/>
</dbReference>
<dbReference type="eggNOG" id="ENOG502QS3W">
    <property type="taxonomic scope" value="Eukaryota"/>
</dbReference>
<evidence type="ECO:0000256" key="1">
    <source>
        <dbReference type="SAM" id="MobiDB-lite"/>
    </source>
</evidence>
<dbReference type="InterPro" id="IPR036249">
    <property type="entry name" value="Thioredoxin-like_sf"/>
</dbReference>
<dbReference type="SUPFAM" id="SSF52833">
    <property type="entry name" value="Thioredoxin-like"/>
    <property type="match status" value="1"/>
</dbReference>
<dbReference type="KEGG" id="smo:SELMODRAFT_64765"/>
<dbReference type="Gene3D" id="3.40.30.10">
    <property type="entry name" value="Glutaredoxin"/>
    <property type="match status" value="1"/>
</dbReference>
<dbReference type="OMA" id="GYCGPIL"/>
<accession>D8R672</accession>
<protein>
    <submittedName>
        <fullName evidence="2">Uncharacterized protein</fullName>
    </submittedName>
</protein>
<dbReference type="CDD" id="cd03062">
    <property type="entry name" value="TRX_Fd_Sucrase"/>
    <property type="match status" value="1"/>
</dbReference>
<dbReference type="FunFam" id="3.40.30.10:FF:000213">
    <property type="entry name" value="APD1p protein"/>
    <property type="match status" value="1"/>
</dbReference>
<dbReference type="InterPro" id="IPR009737">
    <property type="entry name" value="Aim32/Apd1-like"/>
</dbReference>
<dbReference type="AlphaFoldDB" id="D8R672"/>
<feature type="non-terminal residue" evidence="2">
    <location>
        <position position="1"/>
    </location>
</feature>
<organism evidence="3">
    <name type="scientific">Selaginella moellendorffii</name>
    <name type="common">Spikemoss</name>
    <dbReference type="NCBI Taxonomy" id="88036"/>
    <lineage>
        <taxon>Eukaryota</taxon>
        <taxon>Viridiplantae</taxon>
        <taxon>Streptophyta</taxon>
        <taxon>Embryophyta</taxon>
        <taxon>Tracheophyta</taxon>
        <taxon>Lycopodiopsida</taxon>
        <taxon>Selaginellales</taxon>
        <taxon>Selaginellaceae</taxon>
        <taxon>Selaginella</taxon>
    </lineage>
</organism>
<feature type="region of interest" description="Disordered" evidence="1">
    <location>
        <begin position="229"/>
        <end position="249"/>
    </location>
</feature>
<dbReference type="EMBL" id="GL377572">
    <property type="protein sequence ID" value="EFJ32269.1"/>
    <property type="molecule type" value="Genomic_DNA"/>
</dbReference>
<sequence length="249" mass="27309">ASTGFDRPEMYKSPLAGSVSFYQRHLFVCYKDALSWPSQVESAELGGLPHALFAAFKARKNDMPNKIRLTVCEASDSTEGDIFVFPDLVRYRGLRASDAESFVEEVVVNEQIWSHGVEEPLSGSHVFICAHGARDARCGSCGPVLVDKFRDEIEARGLSGRVTVKACSHIGGHKFAGNVIIYAASGGGGPVSGHWYGYVTPNDVSVLLEQHIERGQIVDKLWRGQMGLTEDQQRQSQVSRQTADETVYA</sequence>
<evidence type="ECO:0000313" key="3">
    <source>
        <dbReference type="Proteomes" id="UP000001514"/>
    </source>
</evidence>
<dbReference type="FunCoup" id="D8R672">
    <property type="interactions" value="1063"/>
</dbReference>
<proteinExistence type="predicted"/>